<reference evidence="5 6" key="1">
    <citation type="journal article" date="2022" name="BMC Genomics">
        <title>Comparative genome analysis of mycobacteria focusing on tRNA and non-coding RNA.</title>
        <authorList>
            <person name="Behra P.R.K."/>
            <person name="Pettersson B.M.F."/>
            <person name="Ramesh M."/>
            <person name="Das S."/>
            <person name="Dasgupta S."/>
            <person name="Kirsebom L.A."/>
        </authorList>
    </citation>
    <scope>NUCLEOTIDE SEQUENCE [LARGE SCALE GENOMIC DNA]</scope>
    <source>
        <strain evidence="5 6">DSM 44078</strain>
    </source>
</reference>
<dbReference type="Proteomes" id="UP001526201">
    <property type="component" value="Unassembled WGS sequence"/>
</dbReference>
<dbReference type="NCBIfam" id="NF007570">
    <property type="entry name" value="PRK10201.1"/>
    <property type="match status" value="1"/>
</dbReference>
<dbReference type="InterPro" id="IPR015637">
    <property type="entry name" value="MUG/TDG"/>
</dbReference>
<comment type="caution">
    <text evidence="5">The sequence shown here is derived from an EMBL/GenBank/DDBJ whole genome shotgun (WGS) entry which is preliminary data.</text>
</comment>
<keyword evidence="6" id="KW-1185">Reference proteome</keyword>
<proteinExistence type="predicted"/>
<keyword evidence="5" id="KW-0326">Glycosidase</keyword>
<sequence length="171" mass="18912">MSSYSADILAPGLDIVFCGLNPALSAAGPDLQGHNFSHRSNRFWPVLHLAGFTDVRLAPQDERRLLEYGCGISAVVSRPTTRADEVRPEEFRQARPEFEVKMRRYAPNVIAFLGKRAFATMIGSPDIGWGRYPEPFAAATAWVLPNPSGLNRRFSLTALVDAYSDLRSAMV</sequence>
<evidence type="ECO:0000256" key="2">
    <source>
        <dbReference type="ARBA" id="ARBA00022801"/>
    </source>
</evidence>
<keyword evidence="1" id="KW-0227">DNA damage</keyword>
<evidence type="ECO:0000259" key="4">
    <source>
        <dbReference type="Pfam" id="PF03167"/>
    </source>
</evidence>
<evidence type="ECO:0000256" key="3">
    <source>
        <dbReference type="ARBA" id="ARBA00023204"/>
    </source>
</evidence>
<evidence type="ECO:0000313" key="6">
    <source>
        <dbReference type="Proteomes" id="UP001526201"/>
    </source>
</evidence>
<keyword evidence="2 5" id="KW-0378">Hydrolase</keyword>
<dbReference type="CDD" id="cd10028">
    <property type="entry name" value="UDG-F2_TDG_MUG"/>
    <property type="match status" value="1"/>
</dbReference>
<dbReference type="EC" id="3.2.2.28" evidence="5"/>
<dbReference type="GO" id="GO:0016798">
    <property type="term" value="F:hydrolase activity, acting on glycosyl bonds"/>
    <property type="evidence" value="ECO:0007669"/>
    <property type="project" value="UniProtKB-KW"/>
</dbReference>
<feature type="domain" description="Uracil-DNA glycosylase-like" evidence="4">
    <location>
        <begin position="9"/>
        <end position="166"/>
    </location>
</feature>
<dbReference type="PANTHER" id="PTHR12159:SF9">
    <property type="entry name" value="G_T MISMATCH-SPECIFIC THYMINE DNA GLYCOSYLASE"/>
    <property type="match status" value="1"/>
</dbReference>
<evidence type="ECO:0000313" key="5">
    <source>
        <dbReference type="EMBL" id="MCV7225461.1"/>
    </source>
</evidence>
<dbReference type="SUPFAM" id="SSF52141">
    <property type="entry name" value="Uracil-DNA glycosylase-like"/>
    <property type="match status" value="1"/>
</dbReference>
<dbReference type="PANTHER" id="PTHR12159">
    <property type="entry name" value="G/T AND G/U MISMATCH-SPECIFIC DNA GLYCOSYLASE"/>
    <property type="match status" value="1"/>
</dbReference>
<accession>A0ABT3C7R8</accession>
<gene>
    <name evidence="5" type="primary">mug</name>
    <name evidence="5" type="ORF">H7J73_05365</name>
</gene>
<dbReference type="InterPro" id="IPR005122">
    <property type="entry name" value="Uracil-DNA_glycosylase-like"/>
</dbReference>
<name>A0ABT3C7R8_9MYCO</name>
<organism evidence="5 6">
    <name type="scientific">Mycolicibacterium komossense</name>
    <dbReference type="NCBI Taxonomy" id="1779"/>
    <lineage>
        <taxon>Bacteria</taxon>
        <taxon>Bacillati</taxon>
        <taxon>Actinomycetota</taxon>
        <taxon>Actinomycetes</taxon>
        <taxon>Mycobacteriales</taxon>
        <taxon>Mycobacteriaceae</taxon>
        <taxon>Mycolicibacterium</taxon>
    </lineage>
</organism>
<dbReference type="InterPro" id="IPR036895">
    <property type="entry name" value="Uracil-DNA_glycosylase-like_sf"/>
</dbReference>
<protein>
    <submittedName>
        <fullName evidence="5">G/U mismatch-specific DNA glycosylase</fullName>
        <ecNumber evidence="5">3.2.2.28</ecNumber>
    </submittedName>
</protein>
<evidence type="ECO:0000256" key="1">
    <source>
        <dbReference type="ARBA" id="ARBA00022763"/>
    </source>
</evidence>
<dbReference type="Pfam" id="PF03167">
    <property type="entry name" value="UDG"/>
    <property type="match status" value="1"/>
</dbReference>
<dbReference type="EMBL" id="JACKTY010000014">
    <property type="protein sequence ID" value="MCV7225461.1"/>
    <property type="molecule type" value="Genomic_DNA"/>
</dbReference>
<dbReference type="Gene3D" id="3.40.470.10">
    <property type="entry name" value="Uracil-DNA glycosylase-like domain"/>
    <property type="match status" value="1"/>
</dbReference>
<keyword evidence="3" id="KW-0234">DNA repair</keyword>